<accession>A0ABZ0CWS3</accession>
<protein>
    <submittedName>
        <fullName evidence="1">Uncharacterized protein</fullName>
    </submittedName>
</protein>
<evidence type="ECO:0000313" key="1">
    <source>
        <dbReference type="EMBL" id="WOB07318.1"/>
    </source>
</evidence>
<evidence type="ECO:0000313" key="2">
    <source>
        <dbReference type="Proteomes" id="UP001303946"/>
    </source>
</evidence>
<dbReference type="RefSeq" id="WP_316699989.1">
    <property type="nucleotide sequence ID" value="NZ_CP136336.1"/>
</dbReference>
<dbReference type="EMBL" id="CP136336">
    <property type="protein sequence ID" value="WOB07318.1"/>
    <property type="molecule type" value="Genomic_DNA"/>
</dbReference>
<gene>
    <name evidence="1" type="ORF">RXV79_20660</name>
</gene>
<organism evidence="1 2">
    <name type="scientific">Piscinibacter gummiphilus</name>
    <dbReference type="NCBI Taxonomy" id="946333"/>
    <lineage>
        <taxon>Bacteria</taxon>
        <taxon>Pseudomonadati</taxon>
        <taxon>Pseudomonadota</taxon>
        <taxon>Betaproteobacteria</taxon>
        <taxon>Burkholderiales</taxon>
        <taxon>Sphaerotilaceae</taxon>
        <taxon>Piscinibacter</taxon>
    </lineage>
</organism>
<keyword evidence="2" id="KW-1185">Reference proteome</keyword>
<sequence length="368" mass="41106">MGLLKTILLGRSAKIVLWVILWLALADVAVNVAFGSRSARQTTLGRYFEYGRSVEGKLAEALKEERKKGSLLSAGWIDPELLKSVSWDRNEGTDLTVAVYGQSFSMQATNAAVALDGKITLRGFGGPGAPPNHSYAGYTADTPFRKADVVVFGVLSASVPDMGSISGLLWQFESPAPFTFPRYRLAGTQLTEVTPLIRSENQFRQAFGKEEWRQFKQQLATSDRGYDWFVFDQSPLDRSAIVRLVRRGWVAHHESYDQGVYDSHKGFNTESDEVRVLKEMLVDLQRRTQQRGERLIVLLLHTRGQSDHLAQAIEPTLKAAKIDYISTHTLFSANDPTNFLPDGHYVPTTNQKLATVLASKLRGRNTDR</sequence>
<reference evidence="1 2" key="1">
    <citation type="submission" date="2023-10" db="EMBL/GenBank/DDBJ databases">
        <title>Bacteria for the degradation of biodegradable plastic PBAT(Polybutylene adipate terephthalate).</title>
        <authorList>
            <person name="Weon H.-Y."/>
            <person name="Yeon J."/>
        </authorList>
    </citation>
    <scope>NUCLEOTIDE SEQUENCE [LARGE SCALE GENOMIC DNA]</scope>
    <source>
        <strain evidence="1 2">SBD 7-3</strain>
    </source>
</reference>
<dbReference type="Proteomes" id="UP001303946">
    <property type="component" value="Chromosome"/>
</dbReference>
<proteinExistence type="predicted"/>
<name>A0ABZ0CWS3_9BURK</name>